<dbReference type="KEGG" id="acoc:108686377"/>
<name>A0A151I4G4_9HYME</name>
<evidence type="ECO:0000313" key="1">
    <source>
        <dbReference type="EMBL" id="KYM83805.1"/>
    </source>
</evidence>
<dbReference type="STRING" id="520822.A0A151I4G4"/>
<dbReference type="SUPFAM" id="SSF53335">
    <property type="entry name" value="S-adenosyl-L-methionine-dependent methyltransferases"/>
    <property type="match status" value="1"/>
</dbReference>
<keyword evidence="2" id="KW-1185">Reference proteome</keyword>
<dbReference type="InterPro" id="IPR029063">
    <property type="entry name" value="SAM-dependent_MTases_sf"/>
</dbReference>
<dbReference type="AlphaFoldDB" id="A0A151I4G4"/>
<dbReference type="Gene3D" id="3.40.50.150">
    <property type="entry name" value="Vaccinia Virus protein VP39"/>
    <property type="match status" value="1"/>
</dbReference>
<dbReference type="PANTHER" id="PTHR43675">
    <property type="entry name" value="ARSENITE METHYLTRANSFERASE"/>
    <property type="match status" value="1"/>
</dbReference>
<evidence type="ECO:0000313" key="2">
    <source>
        <dbReference type="Proteomes" id="UP000078540"/>
    </source>
</evidence>
<dbReference type="GO" id="GO:0008168">
    <property type="term" value="F:methyltransferase activity"/>
    <property type="evidence" value="ECO:0007669"/>
    <property type="project" value="TreeGrafter"/>
</dbReference>
<proteinExistence type="predicted"/>
<dbReference type="Proteomes" id="UP000078540">
    <property type="component" value="Unassembled WGS sequence"/>
</dbReference>
<accession>A0A151I4G4</accession>
<dbReference type="InterPro" id="IPR026669">
    <property type="entry name" value="Arsenite_MeTrfase-like"/>
</dbReference>
<protein>
    <recommendedName>
        <fullName evidence="3">Methyltransferase type 11 domain-containing protein</fullName>
    </recommendedName>
</protein>
<gene>
    <name evidence="1" type="ORF">ALC53_05762</name>
</gene>
<organism evidence="1 2">
    <name type="scientific">Atta colombica</name>
    <dbReference type="NCBI Taxonomy" id="520822"/>
    <lineage>
        <taxon>Eukaryota</taxon>
        <taxon>Metazoa</taxon>
        <taxon>Ecdysozoa</taxon>
        <taxon>Arthropoda</taxon>
        <taxon>Hexapoda</taxon>
        <taxon>Insecta</taxon>
        <taxon>Pterygota</taxon>
        <taxon>Neoptera</taxon>
        <taxon>Endopterygota</taxon>
        <taxon>Hymenoptera</taxon>
        <taxon>Apocrita</taxon>
        <taxon>Aculeata</taxon>
        <taxon>Formicoidea</taxon>
        <taxon>Formicidae</taxon>
        <taxon>Myrmicinae</taxon>
        <taxon>Atta</taxon>
    </lineage>
</organism>
<dbReference type="EMBL" id="KQ976478">
    <property type="protein sequence ID" value="KYM83805.1"/>
    <property type="molecule type" value="Genomic_DNA"/>
</dbReference>
<evidence type="ECO:0008006" key="3">
    <source>
        <dbReference type="Google" id="ProtNLM"/>
    </source>
</evidence>
<reference evidence="1 2" key="1">
    <citation type="submission" date="2015-09" db="EMBL/GenBank/DDBJ databases">
        <title>Atta colombica WGS genome.</title>
        <authorList>
            <person name="Nygaard S."/>
            <person name="Hu H."/>
            <person name="Boomsma J."/>
            <person name="Zhang G."/>
        </authorList>
    </citation>
    <scope>NUCLEOTIDE SEQUENCE [LARGE SCALE GENOMIC DNA]</scope>
    <source>
        <strain evidence="1">Treedump-2</strain>
        <tissue evidence="1">Whole body</tissue>
    </source>
</reference>
<dbReference type="OrthoDB" id="15794at2759"/>
<sequence>MSKKPIDLNDAKQSFVELMRSLNSTDQQKFLVFIMKEWKLKPSMAYNDSGDDACNNKKLMDESMCILNSIASDIKQKIPFNAILSSENFITPLTGENSDCDPSVTLHMDEFLYNDEDIDNLIDSNQLERYYCTDCRSRNVQPLIYLSHSMSQDGLYFIFKVLLPTLENKTILDIGSRLGAVLYGAYVYTDARRIIGVEMNGEFCNLQNEIVCKFKMDNRISILHKRIEEVPEIIEQSDVIIINNAFEFYLSRDVQIDIWKCLKTAIRPGTLLVTRPSVETTFKILLIGISIEKWLKPFKKPDFNKFPFLLDYEDKFSEIWCYEVL</sequence>
<dbReference type="PANTHER" id="PTHR43675:SF1">
    <property type="entry name" value="RIKEN CDNA 2700097O09 GENE"/>
    <property type="match status" value="1"/>
</dbReference>